<dbReference type="SUPFAM" id="SSF88713">
    <property type="entry name" value="Glycoside hydrolase/deacetylase"/>
    <property type="match status" value="1"/>
</dbReference>
<dbReference type="CDD" id="cd10976">
    <property type="entry name" value="CE4_CDA_like_3"/>
    <property type="match status" value="1"/>
</dbReference>
<evidence type="ECO:0000313" key="3">
    <source>
        <dbReference type="EMBL" id="ASD64537.1"/>
    </source>
</evidence>
<evidence type="ECO:0008006" key="5">
    <source>
        <dbReference type="Google" id="ProtNLM"/>
    </source>
</evidence>
<dbReference type="OrthoDB" id="438898at2"/>
<keyword evidence="2" id="KW-0732">Signal</keyword>
<evidence type="ECO:0000256" key="1">
    <source>
        <dbReference type="SAM" id="MobiDB-lite"/>
    </source>
</evidence>
<dbReference type="Proteomes" id="UP000197003">
    <property type="component" value="Chromosome"/>
</dbReference>
<organism evidence="3 4">
    <name type="scientific">Bdellovibrio bacteriovorus</name>
    <dbReference type="NCBI Taxonomy" id="959"/>
    <lineage>
        <taxon>Bacteria</taxon>
        <taxon>Pseudomonadati</taxon>
        <taxon>Bdellovibrionota</taxon>
        <taxon>Bdellovibrionia</taxon>
        <taxon>Bdellovibrionales</taxon>
        <taxon>Pseudobdellovibrionaceae</taxon>
        <taxon>Bdellovibrio</taxon>
    </lineage>
</organism>
<proteinExistence type="predicted"/>
<dbReference type="Gene3D" id="3.20.20.370">
    <property type="entry name" value="Glycoside hydrolase/deacetylase"/>
    <property type="match status" value="1"/>
</dbReference>
<protein>
    <recommendedName>
        <fullName evidence="5">Secreted protein</fullName>
    </recommendedName>
</protein>
<gene>
    <name evidence="3" type="ORF">B9G79_13635</name>
</gene>
<dbReference type="PANTHER" id="PTHR45985:SF3">
    <property type="entry name" value="CHITIN DEACETYLASE-LIKE 4"/>
    <property type="match status" value="1"/>
</dbReference>
<dbReference type="AlphaFoldDB" id="A0A1Z3NAQ6"/>
<name>A0A1Z3NAQ6_BDEBC</name>
<dbReference type="PANTHER" id="PTHR45985">
    <property type="match status" value="1"/>
</dbReference>
<dbReference type="InterPro" id="IPR052740">
    <property type="entry name" value="CE4"/>
</dbReference>
<feature type="region of interest" description="Disordered" evidence="1">
    <location>
        <begin position="507"/>
        <end position="529"/>
    </location>
</feature>
<evidence type="ECO:0000313" key="4">
    <source>
        <dbReference type="Proteomes" id="UP000197003"/>
    </source>
</evidence>
<dbReference type="InterPro" id="IPR011330">
    <property type="entry name" value="Glyco_hydro/deAcase_b/a-brl"/>
</dbReference>
<feature type="chain" id="PRO_5012554643" description="Secreted protein" evidence="2">
    <location>
        <begin position="25"/>
        <end position="529"/>
    </location>
</feature>
<sequence>MSKRKLIAKGLVTLSLFTQHFAWAQTTTTVKRPPQFVMFAFDGSYNNEVWQYSRDYTKLRKDAGVDTRFTFFINPVYFLSPENKTFYQPPGQRLILDGAGNEVATKNRGSAIGWGDDRRDISDRIDQMNAAYREGHEIGSHAVGHFDGGFRNKKWDLRWSEADWKSEFTQFYAILDRVFDLNGISKKESKGLLFRNEITGFRAPVLGVSPGLWPNLPKFGIQYDTSKLNFVNYWPQRNEFGTWNFPLAEVPEPGGARKWISMDYNFCVRDSARVLKEEPQTMQIMKRDKSGNTVKANKARDCLNEVSTAQKAQVKANMLSIYRSYFNTNYYGNRAPVHIGHHFSKWMSGAYMEAFFEFANEVCSKPEVKCGTYNELQAFMDKSSASEIEAYRKGTFAKLPRPKSASVARHLDLKIDMTSDRDFMNISLAGRDAQMAGLKKFVTVGDVTKEIDGTIDLKDIREVSEAGKDALVRISVENRMNKEIATATYTVKAVGTQNEVVDSENVEGRWEQGHMAEAHRDDVDFTKGH</sequence>
<dbReference type="RefSeq" id="WP_088566002.1">
    <property type="nucleotide sequence ID" value="NZ_CP020946.1"/>
</dbReference>
<reference evidence="3 4" key="1">
    <citation type="submission" date="2017-04" db="EMBL/GenBank/DDBJ databases">
        <title>Whole genome sequence of Bdellovibrio bacteriovorus strain SSB218315.</title>
        <authorList>
            <person name="Oyedara O."/>
            <person name="Rodriguez-Perez M.A."/>
        </authorList>
    </citation>
    <scope>NUCLEOTIDE SEQUENCE [LARGE SCALE GENOMIC DNA]</scope>
    <source>
        <strain evidence="3 4">SSB218315</strain>
    </source>
</reference>
<feature type="signal peptide" evidence="2">
    <location>
        <begin position="1"/>
        <end position="24"/>
    </location>
</feature>
<evidence type="ECO:0000256" key="2">
    <source>
        <dbReference type="SAM" id="SignalP"/>
    </source>
</evidence>
<dbReference type="EMBL" id="CP020946">
    <property type="protein sequence ID" value="ASD64537.1"/>
    <property type="molecule type" value="Genomic_DNA"/>
</dbReference>
<dbReference type="GO" id="GO:0005975">
    <property type="term" value="P:carbohydrate metabolic process"/>
    <property type="evidence" value="ECO:0007669"/>
    <property type="project" value="InterPro"/>
</dbReference>
<accession>A0A1Z3NAQ6</accession>